<protein>
    <submittedName>
        <fullName evidence="5">Uncharacterized protein</fullName>
    </submittedName>
</protein>
<reference evidence="5 6" key="1">
    <citation type="submission" date="2020-10" db="EMBL/GenBank/DDBJ databases">
        <title>Pygocentrus nattereri (red-bellied piranha) genome, fPygNat1, primary haplotype.</title>
        <authorList>
            <person name="Myers G."/>
            <person name="Meyer A."/>
            <person name="Karagic N."/>
            <person name="Pippel M."/>
            <person name="Winkler S."/>
            <person name="Tracey A."/>
            <person name="Wood J."/>
            <person name="Formenti G."/>
            <person name="Howe K."/>
            <person name="Fedrigo O."/>
            <person name="Jarvis E.D."/>
        </authorList>
    </citation>
    <scope>NUCLEOTIDE SEQUENCE [LARGE SCALE GENOMIC DNA]</scope>
</reference>
<dbReference type="Proteomes" id="UP001501920">
    <property type="component" value="Chromosome 14"/>
</dbReference>
<keyword evidence="3" id="KW-0964">Secreted</keyword>
<sequence length="149" mass="16628">MTPVCCVEGVLELRSVRPGETVIRGVAASLFLCVNPAGHLRGQWHYTEEDCTFRELLVDSYTMFLSPHTSLPVSLRSKQSGKKRGHLHLSHFLPVKNPGLLIEEKDGQEPGIEDPDVNSEDPLGFGQMSQAHAIFSPSMHRKKKRRGLQ</sequence>
<evidence type="ECO:0000256" key="1">
    <source>
        <dbReference type="ARBA" id="ARBA00004613"/>
    </source>
</evidence>
<keyword evidence="6" id="KW-1185">Reference proteome</keyword>
<dbReference type="Gene3D" id="2.80.10.50">
    <property type="match status" value="1"/>
</dbReference>
<dbReference type="InterPro" id="IPR008996">
    <property type="entry name" value="IL1/FGF"/>
</dbReference>
<dbReference type="Ensembl" id="ENSPNAT00000034681.2">
    <property type="protein sequence ID" value="ENSPNAP00000022485.1"/>
    <property type="gene ID" value="ENSPNAG00000029878.2"/>
</dbReference>
<dbReference type="SMART" id="SM00442">
    <property type="entry name" value="FGF"/>
    <property type="match status" value="1"/>
</dbReference>
<dbReference type="AlphaFoldDB" id="A0A3B4DG58"/>
<evidence type="ECO:0000313" key="6">
    <source>
        <dbReference type="Proteomes" id="UP001501920"/>
    </source>
</evidence>
<dbReference type="GO" id="GO:0005576">
    <property type="term" value="C:extracellular region"/>
    <property type="evidence" value="ECO:0007669"/>
    <property type="project" value="UniProtKB-SubCell"/>
</dbReference>
<name>A0A3B4DG58_PYGNA</name>
<gene>
    <name evidence="5" type="primary">FGF21</name>
</gene>
<evidence type="ECO:0000256" key="2">
    <source>
        <dbReference type="ARBA" id="ARBA00007936"/>
    </source>
</evidence>
<dbReference type="PANTHER" id="PTHR11486">
    <property type="entry name" value="FIBROBLAST GROWTH FACTOR"/>
    <property type="match status" value="1"/>
</dbReference>
<dbReference type="OMA" id="WHYTEED"/>
<dbReference type="InterPro" id="IPR002209">
    <property type="entry name" value="Fibroblast_GF_fam"/>
</dbReference>
<evidence type="ECO:0000256" key="4">
    <source>
        <dbReference type="SAM" id="MobiDB-lite"/>
    </source>
</evidence>
<dbReference type="Pfam" id="PF00167">
    <property type="entry name" value="FGF"/>
    <property type="match status" value="1"/>
</dbReference>
<feature type="region of interest" description="Disordered" evidence="4">
    <location>
        <begin position="104"/>
        <end position="149"/>
    </location>
</feature>
<dbReference type="GeneTree" id="ENSGT00940000167425"/>
<reference evidence="5" key="2">
    <citation type="submission" date="2025-08" db="UniProtKB">
        <authorList>
            <consortium name="Ensembl"/>
        </authorList>
    </citation>
    <scope>IDENTIFICATION</scope>
</reference>
<proteinExistence type="inferred from homology"/>
<comment type="similarity">
    <text evidence="2">Belongs to the heparin-binding growth factors family.</text>
</comment>
<evidence type="ECO:0000256" key="3">
    <source>
        <dbReference type="ARBA" id="ARBA00022525"/>
    </source>
</evidence>
<dbReference type="GO" id="GO:0008083">
    <property type="term" value="F:growth factor activity"/>
    <property type="evidence" value="ECO:0007669"/>
    <property type="project" value="InterPro"/>
</dbReference>
<feature type="compositionally biased region" description="Basic residues" evidence="4">
    <location>
        <begin position="139"/>
        <end position="149"/>
    </location>
</feature>
<reference evidence="5" key="3">
    <citation type="submission" date="2025-09" db="UniProtKB">
        <authorList>
            <consortium name="Ensembl"/>
        </authorList>
    </citation>
    <scope>IDENTIFICATION</scope>
</reference>
<dbReference type="STRING" id="42514.ENSPNAP00000022485"/>
<dbReference type="SUPFAM" id="SSF50353">
    <property type="entry name" value="Cytokine"/>
    <property type="match status" value="1"/>
</dbReference>
<comment type="subcellular location">
    <subcellularLocation>
        <location evidence="1">Secreted</location>
    </subcellularLocation>
</comment>
<accession>A0A3B4DG58</accession>
<organism evidence="5 6">
    <name type="scientific">Pygocentrus nattereri</name>
    <name type="common">Red-bellied piranha</name>
    <dbReference type="NCBI Taxonomy" id="42514"/>
    <lineage>
        <taxon>Eukaryota</taxon>
        <taxon>Metazoa</taxon>
        <taxon>Chordata</taxon>
        <taxon>Craniata</taxon>
        <taxon>Vertebrata</taxon>
        <taxon>Euteleostomi</taxon>
        <taxon>Actinopterygii</taxon>
        <taxon>Neopterygii</taxon>
        <taxon>Teleostei</taxon>
        <taxon>Ostariophysi</taxon>
        <taxon>Characiformes</taxon>
        <taxon>Characoidei</taxon>
        <taxon>Pygocentrus</taxon>
    </lineage>
</organism>
<evidence type="ECO:0000313" key="5">
    <source>
        <dbReference type="Ensembl" id="ENSPNAP00000022485.1"/>
    </source>
</evidence>